<organism evidence="3 4">
    <name type="scientific">Sporothrix curviconia</name>
    <dbReference type="NCBI Taxonomy" id="1260050"/>
    <lineage>
        <taxon>Eukaryota</taxon>
        <taxon>Fungi</taxon>
        <taxon>Dikarya</taxon>
        <taxon>Ascomycota</taxon>
        <taxon>Pezizomycotina</taxon>
        <taxon>Sordariomycetes</taxon>
        <taxon>Sordariomycetidae</taxon>
        <taxon>Ophiostomatales</taxon>
        <taxon>Ophiostomataceae</taxon>
        <taxon>Sporothrix</taxon>
    </lineage>
</organism>
<proteinExistence type="predicted"/>
<dbReference type="Gene3D" id="3.90.1200.10">
    <property type="match status" value="1"/>
</dbReference>
<name>A0ABP0C630_9PEZI</name>
<dbReference type="PANTHER" id="PTHR21310">
    <property type="entry name" value="AMINOGLYCOSIDE PHOSPHOTRANSFERASE-RELATED-RELATED"/>
    <property type="match status" value="1"/>
</dbReference>
<feature type="domain" description="Aminoglycoside phosphotransferase" evidence="2">
    <location>
        <begin position="100"/>
        <end position="263"/>
    </location>
</feature>
<gene>
    <name evidence="3" type="ORF">SCUCBS95973_006548</name>
</gene>
<dbReference type="InterPro" id="IPR051678">
    <property type="entry name" value="AGP_Transferase"/>
</dbReference>
<sequence>MLVSPPDHHVHHATINMLTALPDDVPRGKSAILTNSGFFTPRDHDENEHPASRRALPTPAAVREECIRQHGSRARNLNRPPPVRFPALGLFVKFGYLVSEAEAQCLILVRKYLPTVPVPEVYGWLHDGRQCFIYVELLEGETLEDCWDDLSSDDKRIVCEQLRGFVATWRRLPQTLFASESFIGNVAGGSLLDWIFVNSCAPEEEPFASVSEFHDFYTTAYGPARLDEWRGRSPHPFRDKLLDDVPIVFTHADLHPSNIMLAPRRSWSGTPEEGNKQKDEQEIGPGPRVIGIIDWQQSGWYPAYWEYNKARWAWSKKAGETWWRTHLPLIMETAKFEGECWDYWDYFTSARGM</sequence>
<feature type="compositionally biased region" description="Basic and acidic residues" evidence="1">
    <location>
        <begin position="41"/>
        <end position="51"/>
    </location>
</feature>
<dbReference type="SUPFAM" id="SSF56112">
    <property type="entry name" value="Protein kinase-like (PK-like)"/>
    <property type="match status" value="1"/>
</dbReference>
<dbReference type="EMBL" id="CAWUHB010000039">
    <property type="protein sequence ID" value="CAK7227452.1"/>
    <property type="molecule type" value="Genomic_DNA"/>
</dbReference>
<evidence type="ECO:0000256" key="1">
    <source>
        <dbReference type="SAM" id="MobiDB-lite"/>
    </source>
</evidence>
<dbReference type="PANTHER" id="PTHR21310:SF54">
    <property type="entry name" value="AMINOGLYCOSIDE PHOSPHOTRANSFERASE DOMAIN-CONTAINING PROTEIN"/>
    <property type="match status" value="1"/>
</dbReference>
<evidence type="ECO:0000313" key="4">
    <source>
        <dbReference type="Proteomes" id="UP001642405"/>
    </source>
</evidence>
<accession>A0ABP0C630</accession>
<feature type="region of interest" description="Disordered" evidence="1">
    <location>
        <begin position="264"/>
        <end position="286"/>
    </location>
</feature>
<dbReference type="Proteomes" id="UP001642405">
    <property type="component" value="Unassembled WGS sequence"/>
</dbReference>
<reference evidence="3 4" key="1">
    <citation type="submission" date="2024-01" db="EMBL/GenBank/DDBJ databases">
        <authorList>
            <person name="Allen C."/>
            <person name="Tagirdzhanova G."/>
        </authorList>
    </citation>
    <scope>NUCLEOTIDE SEQUENCE [LARGE SCALE GENOMIC DNA]</scope>
</reference>
<evidence type="ECO:0000259" key="2">
    <source>
        <dbReference type="Pfam" id="PF01636"/>
    </source>
</evidence>
<dbReference type="InterPro" id="IPR002575">
    <property type="entry name" value="Aminoglycoside_PTrfase"/>
</dbReference>
<keyword evidence="4" id="KW-1185">Reference proteome</keyword>
<comment type="caution">
    <text evidence="3">The sequence shown here is derived from an EMBL/GenBank/DDBJ whole genome shotgun (WGS) entry which is preliminary data.</text>
</comment>
<evidence type="ECO:0000313" key="3">
    <source>
        <dbReference type="EMBL" id="CAK7227452.1"/>
    </source>
</evidence>
<feature type="region of interest" description="Disordered" evidence="1">
    <location>
        <begin position="36"/>
        <end position="55"/>
    </location>
</feature>
<protein>
    <recommendedName>
        <fullName evidence="2">Aminoglycoside phosphotransferase domain-containing protein</fullName>
    </recommendedName>
</protein>
<dbReference type="Pfam" id="PF01636">
    <property type="entry name" value="APH"/>
    <property type="match status" value="1"/>
</dbReference>
<dbReference type="InterPro" id="IPR011009">
    <property type="entry name" value="Kinase-like_dom_sf"/>
</dbReference>